<keyword evidence="4" id="KW-0723">Serine/threonine-protein kinase</keyword>
<evidence type="ECO:0000313" key="6">
    <source>
        <dbReference type="EMBL" id="KAI9561068.1"/>
    </source>
</evidence>
<dbReference type="PANTHER" id="PTHR13954:SF6">
    <property type="entry name" value="NON-SPECIFIC SERINE_THREONINE PROTEIN KINASE"/>
    <property type="match status" value="1"/>
</dbReference>
<keyword evidence="1 3" id="KW-0547">Nucleotide-binding</keyword>
<proteinExistence type="inferred from homology"/>
<evidence type="ECO:0000256" key="3">
    <source>
        <dbReference type="PROSITE-ProRule" id="PRU10141"/>
    </source>
</evidence>
<reference evidence="6 7" key="1">
    <citation type="submission" date="2022-05" db="EMBL/GenBank/DDBJ databases">
        <title>A multi-omics perspective on studying reproductive biology in Daphnia sinensis.</title>
        <authorList>
            <person name="Jia J."/>
        </authorList>
    </citation>
    <scope>NUCLEOTIDE SEQUENCE [LARGE SCALE GENOMIC DNA]</scope>
    <source>
        <strain evidence="6 7">WSL</strain>
    </source>
</reference>
<dbReference type="InterPro" id="IPR008271">
    <property type="entry name" value="Ser/Thr_kinase_AS"/>
</dbReference>
<accession>A0AAD5LF40</accession>
<dbReference type="AlphaFoldDB" id="A0AAD5LF40"/>
<evidence type="ECO:0000256" key="2">
    <source>
        <dbReference type="ARBA" id="ARBA00022840"/>
    </source>
</evidence>
<gene>
    <name evidence="6" type="ORF">GHT06_012024</name>
</gene>
<dbReference type="GO" id="GO:0004674">
    <property type="term" value="F:protein serine/threonine kinase activity"/>
    <property type="evidence" value="ECO:0007669"/>
    <property type="project" value="UniProtKB-KW"/>
</dbReference>
<dbReference type="Gene3D" id="1.10.510.10">
    <property type="entry name" value="Transferase(Phosphotransferase) domain 1"/>
    <property type="match status" value="1"/>
</dbReference>
<dbReference type="PROSITE" id="PS00107">
    <property type="entry name" value="PROTEIN_KINASE_ATP"/>
    <property type="match status" value="1"/>
</dbReference>
<dbReference type="Pfam" id="PF00069">
    <property type="entry name" value="Pkinase"/>
    <property type="match status" value="1"/>
</dbReference>
<dbReference type="PANTHER" id="PTHR13954">
    <property type="entry name" value="IRE1-RELATED"/>
    <property type="match status" value="1"/>
</dbReference>
<dbReference type="Gene3D" id="3.30.200.20">
    <property type="entry name" value="Phosphorylase Kinase, domain 1"/>
    <property type="match status" value="1"/>
</dbReference>
<dbReference type="GO" id="GO:0051082">
    <property type="term" value="F:unfolded protein binding"/>
    <property type="evidence" value="ECO:0007669"/>
    <property type="project" value="TreeGrafter"/>
</dbReference>
<organism evidence="6 7">
    <name type="scientific">Daphnia sinensis</name>
    <dbReference type="NCBI Taxonomy" id="1820382"/>
    <lineage>
        <taxon>Eukaryota</taxon>
        <taxon>Metazoa</taxon>
        <taxon>Ecdysozoa</taxon>
        <taxon>Arthropoda</taxon>
        <taxon>Crustacea</taxon>
        <taxon>Branchiopoda</taxon>
        <taxon>Diplostraca</taxon>
        <taxon>Cladocera</taxon>
        <taxon>Anomopoda</taxon>
        <taxon>Daphniidae</taxon>
        <taxon>Daphnia</taxon>
        <taxon>Daphnia similis group</taxon>
    </lineage>
</organism>
<keyword evidence="4" id="KW-0418">Kinase</keyword>
<dbReference type="GO" id="GO:0004521">
    <property type="term" value="F:RNA endonuclease activity"/>
    <property type="evidence" value="ECO:0007669"/>
    <property type="project" value="InterPro"/>
</dbReference>
<comment type="caution">
    <text evidence="6">The sequence shown here is derived from an EMBL/GenBank/DDBJ whole genome shotgun (WGS) entry which is preliminary data.</text>
</comment>
<feature type="domain" description="Protein kinase" evidence="5">
    <location>
        <begin position="17"/>
        <end position="289"/>
    </location>
</feature>
<dbReference type="InterPro" id="IPR011009">
    <property type="entry name" value="Kinase-like_dom_sf"/>
</dbReference>
<sequence>MFANFFSPKRSQPTMKYDKENVLGRGFSAQVFSGTFNGKQVAVKRIEKSMGMNLDEAAQKLEEDTMKNLDHPNVLKLLHVQDDDDFKYLILELCIGTIANYVDGTYKGGMPSEIDGMIQMTSGLQYIHSRHFVHRDIKPANVLISSTFVLKISDFGLSRTVTTTSGSFPMTSGPKGTRVYYSPEFLFTEGKTKEEKEQIRVNVSIDVFSLGCLFFNYLTKGGHPFANGGFPNEIFTPANIQRGEKVLDGEKRGLPKNHYAYAMIDGMTEKVPDYRWKLEKVLATLNAEAKRVQTEQTQ</sequence>
<dbReference type="GO" id="GO:0070059">
    <property type="term" value="P:intrinsic apoptotic signaling pathway in response to endoplasmic reticulum stress"/>
    <property type="evidence" value="ECO:0007669"/>
    <property type="project" value="TreeGrafter"/>
</dbReference>
<evidence type="ECO:0000313" key="7">
    <source>
        <dbReference type="Proteomes" id="UP000820818"/>
    </source>
</evidence>
<dbReference type="PROSITE" id="PS00108">
    <property type="entry name" value="PROTEIN_KINASE_ST"/>
    <property type="match status" value="1"/>
</dbReference>
<dbReference type="GO" id="GO:0036498">
    <property type="term" value="P:IRE1-mediated unfolded protein response"/>
    <property type="evidence" value="ECO:0007669"/>
    <property type="project" value="TreeGrafter"/>
</dbReference>
<dbReference type="InterPro" id="IPR000719">
    <property type="entry name" value="Prot_kinase_dom"/>
</dbReference>
<protein>
    <recommendedName>
        <fullName evidence="5">Protein kinase domain-containing protein</fullName>
    </recommendedName>
</protein>
<evidence type="ECO:0000259" key="5">
    <source>
        <dbReference type="PROSITE" id="PS50011"/>
    </source>
</evidence>
<name>A0AAD5LF40_9CRUS</name>
<dbReference type="SUPFAM" id="SSF56112">
    <property type="entry name" value="Protein kinase-like (PK-like)"/>
    <property type="match status" value="1"/>
</dbReference>
<keyword evidence="4" id="KW-0808">Transferase</keyword>
<dbReference type="InterPro" id="IPR017441">
    <property type="entry name" value="Protein_kinase_ATP_BS"/>
</dbReference>
<dbReference type="GO" id="GO:0005524">
    <property type="term" value="F:ATP binding"/>
    <property type="evidence" value="ECO:0007669"/>
    <property type="project" value="UniProtKB-UniRule"/>
</dbReference>
<evidence type="ECO:0000256" key="4">
    <source>
        <dbReference type="RuleBase" id="RU000304"/>
    </source>
</evidence>
<dbReference type="PROSITE" id="PS50011">
    <property type="entry name" value="PROTEIN_KINASE_DOM"/>
    <property type="match status" value="1"/>
</dbReference>
<dbReference type="EMBL" id="WJBH02000003">
    <property type="protein sequence ID" value="KAI9561068.1"/>
    <property type="molecule type" value="Genomic_DNA"/>
</dbReference>
<feature type="binding site" evidence="3">
    <location>
        <position position="44"/>
    </location>
    <ligand>
        <name>ATP</name>
        <dbReference type="ChEBI" id="CHEBI:30616"/>
    </ligand>
</feature>
<keyword evidence="7" id="KW-1185">Reference proteome</keyword>
<evidence type="ECO:0000256" key="1">
    <source>
        <dbReference type="ARBA" id="ARBA00022741"/>
    </source>
</evidence>
<dbReference type="GO" id="GO:1990604">
    <property type="term" value="C:IRE1-TRAF2-ASK1 complex"/>
    <property type="evidence" value="ECO:0007669"/>
    <property type="project" value="TreeGrafter"/>
</dbReference>
<dbReference type="SMART" id="SM00220">
    <property type="entry name" value="S_TKc"/>
    <property type="match status" value="1"/>
</dbReference>
<keyword evidence="2 3" id="KW-0067">ATP-binding</keyword>
<dbReference type="Proteomes" id="UP000820818">
    <property type="component" value="Linkage Group LG3"/>
</dbReference>
<dbReference type="InterPro" id="IPR045133">
    <property type="entry name" value="IRE1/2-like"/>
</dbReference>
<comment type="similarity">
    <text evidence="4">Belongs to the protein kinase superfamily.</text>
</comment>